<dbReference type="RefSeq" id="WP_118655438.1">
    <property type="nucleotide sequence ID" value="NZ_JACOOK010000002.1"/>
</dbReference>
<dbReference type="Gene3D" id="3.90.580.10">
    <property type="entry name" value="Zinc finger, CHC2-type domain"/>
    <property type="match status" value="1"/>
</dbReference>
<dbReference type="CDD" id="cd03364">
    <property type="entry name" value="TOPRIM_DnaG_primases"/>
    <property type="match status" value="1"/>
</dbReference>
<name>A0ABR7CL79_9BACT</name>
<comment type="catalytic activity">
    <reaction evidence="12">
        <text>ssDNA + n NTP = ssDNA/pppN(pN)n-1 hybrid + (n-1) diphosphate.</text>
        <dbReference type="EC" id="2.7.7.101"/>
    </reaction>
</comment>
<evidence type="ECO:0000256" key="12">
    <source>
        <dbReference type="HAMAP-Rule" id="MF_00974"/>
    </source>
</evidence>
<dbReference type="InterPro" id="IPR002694">
    <property type="entry name" value="Znf_CHC2"/>
</dbReference>
<evidence type="ECO:0000256" key="11">
    <source>
        <dbReference type="ARBA" id="ARBA00023163"/>
    </source>
</evidence>
<evidence type="ECO:0000256" key="5">
    <source>
        <dbReference type="ARBA" id="ARBA00022705"/>
    </source>
</evidence>
<comment type="function">
    <text evidence="12 13">RNA polymerase that catalyzes the synthesis of short RNA molecules used as primers for DNA polymerase during DNA replication.</text>
</comment>
<keyword evidence="16" id="KW-1185">Reference proteome</keyword>
<dbReference type="SUPFAM" id="SSF56731">
    <property type="entry name" value="DNA primase core"/>
    <property type="match status" value="1"/>
</dbReference>
<keyword evidence="9" id="KW-0460">Magnesium</keyword>
<dbReference type="Pfam" id="PF10410">
    <property type="entry name" value="DnaB_bind"/>
    <property type="match status" value="1"/>
</dbReference>
<feature type="zinc finger region" description="CHC2-type" evidence="12">
    <location>
        <begin position="37"/>
        <end position="61"/>
    </location>
</feature>
<dbReference type="PROSITE" id="PS50880">
    <property type="entry name" value="TOPRIM"/>
    <property type="match status" value="1"/>
</dbReference>
<keyword evidence="1 12" id="KW-0240">DNA-directed RNA polymerase</keyword>
<evidence type="ECO:0000256" key="2">
    <source>
        <dbReference type="ARBA" id="ARBA00022515"/>
    </source>
</evidence>
<dbReference type="EMBL" id="JACOOK010000002">
    <property type="protein sequence ID" value="MBC5616135.1"/>
    <property type="molecule type" value="Genomic_DNA"/>
</dbReference>
<comment type="caution">
    <text evidence="15">The sequence shown here is derived from an EMBL/GenBank/DDBJ whole genome shotgun (WGS) entry which is preliminary data.</text>
</comment>
<dbReference type="InterPro" id="IPR019475">
    <property type="entry name" value="DNA_primase_DnaB-bd"/>
</dbReference>
<gene>
    <name evidence="12" type="primary">dnaG</name>
    <name evidence="15" type="ORF">H8S08_03760</name>
</gene>
<evidence type="ECO:0000256" key="8">
    <source>
        <dbReference type="ARBA" id="ARBA00022833"/>
    </source>
</evidence>
<protein>
    <recommendedName>
        <fullName evidence="12 13">DNA primase</fullName>
        <ecNumber evidence="12">2.7.7.101</ecNumber>
    </recommendedName>
</protein>
<evidence type="ECO:0000256" key="9">
    <source>
        <dbReference type="ARBA" id="ARBA00022842"/>
    </source>
</evidence>
<dbReference type="PANTHER" id="PTHR30313:SF2">
    <property type="entry name" value="DNA PRIMASE"/>
    <property type="match status" value="1"/>
</dbReference>
<dbReference type="SMART" id="SM00400">
    <property type="entry name" value="ZnF_CHCC"/>
    <property type="match status" value="1"/>
</dbReference>
<keyword evidence="6 12" id="KW-0479">Metal-binding</keyword>
<keyword evidence="10 12" id="KW-0238">DNA-binding</keyword>
<evidence type="ECO:0000256" key="6">
    <source>
        <dbReference type="ARBA" id="ARBA00022723"/>
    </source>
</evidence>
<dbReference type="Pfam" id="PF13155">
    <property type="entry name" value="Toprim_2"/>
    <property type="match status" value="1"/>
</dbReference>
<dbReference type="Pfam" id="PF01807">
    <property type="entry name" value="Zn_ribbon_DnaG"/>
    <property type="match status" value="1"/>
</dbReference>
<proteinExistence type="inferred from homology"/>
<dbReference type="InterPro" id="IPR036977">
    <property type="entry name" value="DNA_primase_Znf_CHC2"/>
</dbReference>
<evidence type="ECO:0000256" key="13">
    <source>
        <dbReference type="PIRNR" id="PIRNR002811"/>
    </source>
</evidence>
<comment type="cofactor">
    <cofactor evidence="12 13">
        <name>Zn(2+)</name>
        <dbReference type="ChEBI" id="CHEBI:29105"/>
    </cofactor>
    <text evidence="12 13">Binds 1 zinc ion per monomer.</text>
</comment>
<keyword evidence="5 12" id="KW-0235">DNA replication</keyword>
<reference evidence="15 16" key="1">
    <citation type="submission" date="2020-08" db="EMBL/GenBank/DDBJ databases">
        <title>Genome public.</title>
        <authorList>
            <person name="Liu C."/>
            <person name="Sun Q."/>
        </authorList>
    </citation>
    <scope>NUCLEOTIDE SEQUENCE [LARGE SCALE GENOMIC DNA]</scope>
    <source>
        <strain evidence="15 16">New-7</strain>
    </source>
</reference>
<evidence type="ECO:0000256" key="10">
    <source>
        <dbReference type="ARBA" id="ARBA00023125"/>
    </source>
</evidence>
<dbReference type="SMART" id="SM00493">
    <property type="entry name" value="TOPRIM"/>
    <property type="match status" value="1"/>
</dbReference>
<dbReference type="InterPro" id="IPR050219">
    <property type="entry name" value="DnaG_primase"/>
</dbReference>
<keyword evidence="2 12" id="KW-0639">Primosome</keyword>
<evidence type="ECO:0000259" key="14">
    <source>
        <dbReference type="PROSITE" id="PS50880"/>
    </source>
</evidence>
<feature type="domain" description="Toprim" evidence="14">
    <location>
        <begin position="260"/>
        <end position="341"/>
    </location>
</feature>
<dbReference type="Proteomes" id="UP000636891">
    <property type="component" value="Unassembled WGS sequence"/>
</dbReference>
<dbReference type="InterPro" id="IPR034151">
    <property type="entry name" value="TOPRIM_DnaG_bac"/>
</dbReference>
<keyword evidence="8 12" id="KW-0862">Zinc</keyword>
<dbReference type="Gene3D" id="3.40.1360.10">
    <property type="match status" value="1"/>
</dbReference>
<dbReference type="InterPro" id="IPR037068">
    <property type="entry name" value="DNA_primase_core_N_sf"/>
</dbReference>
<dbReference type="EC" id="2.7.7.101" evidence="12"/>
<dbReference type="PIRSF" id="PIRSF002811">
    <property type="entry name" value="DnaG"/>
    <property type="match status" value="1"/>
</dbReference>
<dbReference type="InterPro" id="IPR006295">
    <property type="entry name" value="DNA_primase_DnaG"/>
</dbReference>
<comment type="domain">
    <text evidence="12">Contains an N-terminal zinc-binding domain, a central core domain that contains the primase activity, and a C-terminal DnaB-binding domain.</text>
</comment>
<evidence type="ECO:0000256" key="7">
    <source>
        <dbReference type="ARBA" id="ARBA00022771"/>
    </source>
</evidence>
<dbReference type="InterPro" id="IPR013264">
    <property type="entry name" value="DNAG_N"/>
</dbReference>
<evidence type="ECO:0000256" key="1">
    <source>
        <dbReference type="ARBA" id="ARBA00022478"/>
    </source>
</evidence>
<evidence type="ECO:0000313" key="16">
    <source>
        <dbReference type="Proteomes" id="UP000636891"/>
    </source>
</evidence>
<dbReference type="InterPro" id="IPR030846">
    <property type="entry name" value="DnaG_bac"/>
</dbReference>
<dbReference type="HAMAP" id="MF_00974">
    <property type="entry name" value="DNA_primase_DnaG"/>
    <property type="match status" value="1"/>
</dbReference>
<dbReference type="SUPFAM" id="SSF57783">
    <property type="entry name" value="Zinc beta-ribbon"/>
    <property type="match status" value="1"/>
</dbReference>
<comment type="similarity">
    <text evidence="12 13">Belongs to the DnaG primase family.</text>
</comment>
<dbReference type="NCBIfam" id="TIGR01391">
    <property type="entry name" value="dnaG"/>
    <property type="match status" value="1"/>
</dbReference>
<sequence length="650" mass="73115">MIDKATIDRIFAAANIVEVVGDFVTLKKKGINYQACCPFHNEKTPSFVVSPSKGLFKCFGCGKGGNAVTFVMEHENMTYPEALKYVARKYGIEVAEREQTPEEVRRNDDRESMMVVSSYAADYFVRTLHDTPEGQSIGIGYFRERGFSDATIRKFGLGYCPDGGDTFTRQALADGYKEEFLVGTGLTIKRETGGYYDRFCGRVMFPIHGISGRVTAFGGRTMRTDKKVAKYLNSPESEIYHKSDVLYGIYFAKRAITQQDCCILVEGYTDVISMHQSGIENVVASSGTSLTDGQIRLIGRFTRNVTVIYDGDSAGIKASLRGIDMILKDGLNVRVVLLPDGDDPDSFARKHNATELRDFILSHEEDFISFKTRLLLAEAAGDPLRKAALIADIVQSISVIPDAITRSVYTRECSRQMEIDEQILLREIALRRVEHTAGNEAKEFIRNQEIIRRRTENQPAAIAQVEAGSSIEELENELIKYLLKYGEHDFEYVEGKEVVELNVAEVIINDLDQNGIVMKNAVLHKIYEEYKTLRQSGEEIGMNHFINHPDPEVSNAVVNLLTYDDNYMVSKLWKKFDIVVESEQERLPVAVPRAVILYKSKVIDDIIAGLRAKLADQSLPEEEQATLTHQISVLNQERTLISKKLSRLIV</sequence>
<evidence type="ECO:0000256" key="3">
    <source>
        <dbReference type="ARBA" id="ARBA00022679"/>
    </source>
</evidence>
<organism evidence="15 16">
    <name type="scientific">Alistipes hominis</name>
    <dbReference type="NCBI Taxonomy" id="2763015"/>
    <lineage>
        <taxon>Bacteria</taxon>
        <taxon>Pseudomonadati</taxon>
        <taxon>Bacteroidota</taxon>
        <taxon>Bacteroidia</taxon>
        <taxon>Bacteroidales</taxon>
        <taxon>Rikenellaceae</taxon>
        <taxon>Alistipes</taxon>
    </lineage>
</organism>
<comment type="subunit">
    <text evidence="12">Monomer. Interacts with DnaB.</text>
</comment>
<accession>A0ABR7CL79</accession>
<keyword evidence="3 12" id="KW-0808">Transferase</keyword>
<dbReference type="Gene3D" id="3.90.980.10">
    <property type="entry name" value="DNA primase, catalytic core, N-terminal domain"/>
    <property type="match status" value="1"/>
</dbReference>
<evidence type="ECO:0000256" key="4">
    <source>
        <dbReference type="ARBA" id="ARBA00022695"/>
    </source>
</evidence>
<dbReference type="Pfam" id="PF08275">
    <property type="entry name" value="DNAG_N"/>
    <property type="match status" value="1"/>
</dbReference>
<keyword evidence="7 12" id="KW-0863">Zinc-finger</keyword>
<keyword evidence="4 12" id="KW-0548">Nucleotidyltransferase</keyword>
<dbReference type="PANTHER" id="PTHR30313">
    <property type="entry name" value="DNA PRIMASE"/>
    <property type="match status" value="1"/>
</dbReference>
<dbReference type="InterPro" id="IPR006171">
    <property type="entry name" value="TOPRIM_dom"/>
</dbReference>
<evidence type="ECO:0000313" key="15">
    <source>
        <dbReference type="EMBL" id="MBC5616135.1"/>
    </source>
</evidence>
<keyword evidence="11 12" id="KW-0804">Transcription</keyword>